<proteinExistence type="predicted"/>
<evidence type="ECO:0000256" key="1">
    <source>
        <dbReference type="SAM" id="MobiDB-lite"/>
    </source>
</evidence>
<organism evidence="2 3">
    <name type="scientific">Romanomermis culicivorax</name>
    <name type="common">Nematode worm</name>
    <dbReference type="NCBI Taxonomy" id="13658"/>
    <lineage>
        <taxon>Eukaryota</taxon>
        <taxon>Metazoa</taxon>
        <taxon>Ecdysozoa</taxon>
        <taxon>Nematoda</taxon>
        <taxon>Enoplea</taxon>
        <taxon>Dorylaimia</taxon>
        <taxon>Mermithida</taxon>
        <taxon>Mermithoidea</taxon>
        <taxon>Mermithidae</taxon>
        <taxon>Romanomermis</taxon>
    </lineage>
</organism>
<dbReference type="WBParaSite" id="nRc.2.0.1.t33728-RA">
    <property type="protein sequence ID" value="nRc.2.0.1.t33728-RA"/>
    <property type="gene ID" value="nRc.2.0.1.g33728"/>
</dbReference>
<reference evidence="3" key="1">
    <citation type="submission" date="2022-11" db="UniProtKB">
        <authorList>
            <consortium name="WormBaseParasite"/>
        </authorList>
    </citation>
    <scope>IDENTIFICATION</scope>
</reference>
<name>A0A915K5W2_ROMCU</name>
<evidence type="ECO:0000313" key="3">
    <source>
        <dbReference type="WBParaSite" id="nRc.2.0.1.t33728-RA"/>
    </source>
</evidence>
<feature type="region of interest" description="Disordered" evidence="1">
    <location>
        <begin position="39"/>
        <end position="67"/>
    </location>
</feature>
<dbReference type="Proteomes" id="UP000887565">
    <property type="component" value="Unplaced"/>
</dbReference>
<keyword evidence="2" id="KW-1185">Reference proteome</keyword>
<dbReference type="AlphaFoldDB" id="A0A915K5W2"/>
<accession>A0A915K5W2</accession>
<evidence type="ECO:0000313" key="2">
    <source>
        <dbReference type="Proteomes" id="UP000887565"/>
    </source>
</evidence>
<protein>
    <submittedName>
        <fullName evidence="3">Uncharacterized protein</fullName>
    </submittedName>
</protein>
<sequence length="80" mass="8702">MSATTTTVTHTTSLPLMAQTSAQSTMQAQLQLVITTRPVLGVPPPTSSGPTVEPRLPSKATHLPNYHISEPRTRHIVLRY</sequence>